<accession>A0A1V8T7J3</accession>
<keyword evidence="1" id="KW-0812">Transmembrane</keyword>
<keyword evidence="1" id="KW-1133">Transmembrane helix</keyword>
<dbReference type="Proteomes" id="UP000192596">
    <property type="component" value="Unassembled WGS sequence"/>
</dbReference>
<name>A0A1V8T7J3_9PEZI</name>
<evidence type="ECO:0000313" key="3">
    <source>
        <dbReference type="Proteomes" id="UP000192596"/>
    </source>
</evidence>
<keyword evidence="1" id="KW-0472">Membrane</keyword>
<feature type="transmembrane region" description="Helical" evidence="1">
    <location>
        <begin position="32"/>
        <end position="57"/>
    </location>
</feature>
<dbReference type="EMBL" id="NAJO01000014">
    <property type="protein sequence ID" value="OQO07377.1"/>
    <property type="molecule type" value="Genomic_DNA"/>
</dbReference>
<reference evidence="3" key="1">
    <citation type="submission" date="2017-03" db="EMBL/GenBank/DDBJ databases">
        <title>Genomes of endolithic fungi from Antarctica.</title>
        <authorList>
            <person name="Coleine C."/>
            <person name="Masonjones S."/>
            <person name="Stajich J.E."/>
        </authorList>
    </citation>
    <scope>NUCLEOTIDE SEQUENCE [LARGE SCALE GENOMIC DNA]</scope>
    <source>
        <strain evidence="3">CCFEE 5527</strain>
    </source>
</reference>
<proteinExistence type="predicted"/>
<keyword evidence="3" id="KW-1185">Reference proteome</keyword>
<evidence type="ECO:0000313" key="2">
    <source>
        <dbReference type="EMBL" id="OQO07377.1"/>
    </source>
</evidence>
<gene>
    <name evidence="2" type="ORF">B0A48_07074</name>
</gene>
<dbReference type="InParanoid" id="A0A1V8T7J3"/>
<comment type="caution">
    <text evidence="2">The sequence shown here is derived from an EMBL/GenBank/DDBJ whole genome shotgun (WGS) entry which is preliminary data.</text>
</comment>
<dbReference type="AlphaFoldDB" id="A0A1V8T7J3"/>
<evidence type="ECO:0000256" key="1">
    <source>
        <dbReference type="SAM" id="Phobius"/>
    </source>
</evidence>
<sequence length="123" mass="13115">MSLAGAGGVLYALYHAIDQGSYLTLLLMSTQAIIAICLAVALIGTFLTALVVMVAGLRRCVRDWQAREDGVDVSRKAPGEAEAGKGLRAAIREAWKEADEVVEYVRVQQPPVYTAVPAVKTAV</sequence>
<protein>
    <submittedName>
        <fullName evidence="2">Uncharacterized protein</fullName>
    </submittedName>
</protein>
<organism evidence="2 3">
    <name type="scientific">Cryoendolithus antarcticus</name>
    <dbReference type="NCBI Taxonomy" id="1507870"/>
    <lineage>
        <taxon>Eukaryota</taxon>
        <taxon>Fungi</taxon>
        <taxon>Dikarya</taxon>
        <taxon>Ascomycota</taxon>
        <taxon>Pezizomycotina</taxon>
        <taxon>Dothideomycetes</taxon>
        <taxon>Dothideomycetidae</taxon>
        <taxon>Cladosporiales</taxon>
        <taxon>Cladosporiaceae</taxon>
        <taxon>Cryoendolithus</taxon>
    </lineage>
</organism>